<dbReference type="InterPro" id="IPR053145">
    <property type="entry name" value="AB_hydrolase_Est10"/>
</dbReference>
<dbReference type="PANTHER" id="PTHR43265:SF1">
    <property type="entry name" value="ESTERASE ESTD"/>
    <property type="match status" value="1"/>
</dbReference>
<organism evidence="2 3">
    <name type="scientific">Paractinoplanes hotanensis</name>
    <dbReference type="NCBI Taxonomy" id="2906497"/>
    <lineage>
        <taxon>Bacteria</taxon>
        <taxon>Bacillati</taxon>
        <taxon>Actinomycetota</taxon>
        <taxon>Actinomycetes</taxon>
        <taxon>Micromonosporales</taxon>
        <taxon>Micromonosporaceae</taxon>
        <taxon>Paractinoplanes</taxon>
    </lineage>
</organism>
<dbReference type="InterPro" id="IPR029058">
    <property type="entry name" value="AB_hydrolase_fold"/>
</dbReference>
<dbReference type="SUPFAM" id="SSF53474">
    <property type="entry name" value="alpha/beta-Hydrolases"/>
    <property type="match status" value="1"/>
</dbReference>
<name>A0ABT0XTC8_9ACTN</name>
<protein>
    <submittedName>
        <fullName evidence="2">Lysophospholipase</fullName>
    </submittedName>
</protein>
<evidence type="ECO:0000259" key="1">
    <source>
        <dbReference type="Pfam" id="PF12146"/>
    </source>
</evidence>
<dbReference type="InterPro" id="IPR022742">
    <property type="entry name" value="Hydrolase_4"/>
</dbReference>
<gene>
    <name evidence="2" type="ORF">LXN57_02345</name>
</gene>
<dbReference type="EMBL" id="JAMQOL010000003">
    <property type="protein sequence ID" value="MCM4076399.1"/>
    <property type="molecule type" value="Genomic_DNA"/>
</dbReference>
<dbReference type="RefSeq" id="WP_251796306.1">
    <property type="nucleotide sequence ID" value="NZ_JAMQOL010000003.1"/>
</dbReference>
<sequence>MIPTIENVSFSLMILRSENKERAVEILSGELRLAATLTLPTAGARRDGLGAAGNDGFRDAGGLDGVAGGAVLDRIGGPGGVVGERGVPAALLVHGSGPFDRNSAMPGMSLGLGQALAEGLAGQGIAVLRYDKRGVGASGGDYLSSGFYDEVHDAAAALETLRGHPAVDPERVFVVGHSTGAVVAAELAGAAGYVLLAGAAQRGEDVMVWQSRRIAATLPWLVRPLGPVLVRHQTRERDRIRRSTVERHERMPRSRLTDRWLREYLAHDPRAGLAAIDRPVLAVTGGKDVQVDPADVERIGGLVTGVFDGEVPADLTHLLRRDPAPPGLWRYRAQLTRPMDGWIVERIAAWARLRLRC</sequence>
<proteinExistence type="predicted"/>
<accession>A0ABT0XTC8</accession>
<feature type="domain" description="Serine aminopeptidase S33" evidence="1">
    <location>
        <begin position="112"/>
        <end position="297"/>
    </location>
</feature>
<reference evidence="2 3" key="1">
    <citation type="submission" date="2022-06" db="EMBL/GenBank/DDBJ databases">
        <title>Actinoplanes abujensis sp. nov., isolated from Nigerian arid soil.</title>
        <authorList>
            <person name="Ding P."/>
        </authorList>
    </citation>
    <scope>NUCLEOTIDE SEQUENCE [LARGE SCALE GENOMIC DNA]</scope>
    <source>
        <strain evidence="3">TRM88002</strain>
    </source>
</reference>
<dbReference type="Gene3D" id="3.40.50.1820">
    <property type="entry name" value="alpha/beta hydrolase"/>
    <property type="match status" value="1"/>
</dbReference>
<dbReference type="Pfam" id="PF12146">
    <property type="entry name" value="Hydrolase_4"/>
    <property type="match status" value="1"/>
</dbReference>
<evidence type="ECO:0000313" key="3">
    <source>
        <dbReference type="Proteomes" id="UP001523216"/>
    </source>
</evidence>
<dbReference type="Proteomes" id="UP001523216">
    <property type="component" value="Unassembled WGS sequence"/>
</dbReference>
<comment type="caution">
    <text evidence="2">The sequence shown here is derived from an EMBL/GenBank/DDBJ whole genome shotgun (WGS) entry which is preliminary data.</text>
</comment>
<evidence type="ECO:0000313" key="2">
    <source>
        <dbReference type="EMBL" id="MCM4076399.1"/>
    </source>
</evidence>
<keyword evidence="3" id="KW-1185">Reference proteome</keyword>
<dbReference type="PANTHER" id="PTHR43265">
    <property type="entry name" value="ESTERASE ESTD"/>
    <property type="match status" value="1"/>
</dbReference>